<comment type="caution">
    <text evidence="1">The sequence shown here is derived from an EMBL/GenBank/DDBJ whole genome shotgun (WGS) entry which is preliminary data.</text>
</comment>
<organism evidence="1 2">
    <name type="scientific">Candidatus Ozemobacter sibiricus</name>
    <dbReference type="NCBI Taxonomy" id="2268124"/>
    <lineage>
        <taxon>Bacteria</taxon>
        <taxon>Candidatus Ozemobacteria</taxon>
        <taxon>Candidatus Ozemobacterales</taxon>
        <taxon>Candidatus Ozemobacteraceae</taxon>
        <taxon>Candidatus Ozemobacter</taxon>
    </lineage>
</organism>
<dbReference type="EMBL" id="QOQW01000019">
    <property type="protein sequence ID" value="RCK78759.1"/>
    <property type="molecule type" value="Genomic_DNA"/>
</dbReference>
<sequence length="58" mass="6518">MLIEKGLDILCGQDQILHRHLERYRCCSMSPEYGPGGQSRRAIRKDSVNSRIVAATST</sequence>
<protein>
    <submittedName>
        <fullName evidence="1">Uncharacterized protein</fullName>
    </submittedName>
</protein>
<dbReference type="AlphaFoldDB" id="A0A367ZLX3"/>
<evidence type="ECO:0000313" key="1">
    <source>
        <dbReference type="EMBL" id="RCK78759.1"/>
    </source>
</evidence>
<gene>
    <name evidence="1" type="ORF">OZSIB_1112</name>
</gene>
<accession>A0A367ZLX3</accession>
<proteinExistence type="predicted"/>
<evidence type="ECO:0000313" key="2">
    <source>
        <dbReference type="Proteomes" id="UP000252355"/>
    </source>
</evidence>
<name>A0A367ZLX3_9BACT</name>
<reference evidence="1 2" key="1">
    <citation type="submission" date="2018-05" db="EMBL/GenBank/DDBJ databases">
        <title>A metagenomic window into the 2 km-deep terrestrial subsurface aquifer revealed taxonomically and functionally diverse microbial community comprising novel uncultured bacterial lineages.</title>
        <authorList>
            <person name="Kadnikov V.V."/>
            <person name="Mardanov A.V."/>
            <person name="Beletsky A.V."/>
            <person name="Banks D."/>
            <person name="Pimenov N.V."/>
            <person name="Frank Y.A."/>
            <person name="Karnachuk O.V."/>
            <person name="Ravin N.V."/>
        </authorList>
    </citation>
    <scope>NUCLEOTIDE SEQUENCE [LARGE SCALE GENOMIC DNA]</scope>
    <source>
        <strain evidence="1">BY5</strain>
    </source>
</reference>
<dbReference type="Proteomes" id="UP000252355">
    <property type="component" value="Unassembled WGS sequence"/>
</dbReference>